<proteinExistence type="predicted"/>
<evidence type="ECO:0000313" key="3">
    <source>
        <dbReference type="Proteomes" id="UP000534186"/>
    </source>
</evidence>
<name>A0A7Y9NKX5_9BACT</name>
<dbReference type="EMBL" id="JACCCV010000001">
    <property type="protein sequence ID" value="NYF51249.1"/>
    <property type="molecule type" value="Genomic_DNA"/>
</dbReference>
<accession>A0A7Y9NKX5</accession>
<reference evidence="2 3" key="1">
    <citation type="submission" date="2020-07" db="EMBL/GenBank/DDBJ databases">
        <title>Genomic Encyclopedia of Type Strains, Phase IV (KMG-V): Genome sequencing to study the core and pangenomes of soil and plant-associated prokaryotes.</title>
        <authorList>
            <person name="Whitman W."/>
        </authorList>
    </citation>
    <scope>NUCLEOTIDE SEQUENCE [LARGE SCALE GENOMIC DNA]</scope>
    <source>
        <strain evidence="2 3">M8UP30</strain>
    </source>
</reference>
<keyword evidence="1" id="KW-0812">Transmembrane</keyword>
<sequence>MSRGRGLQQLVASLVGAMLSFCVVAVPIYCKIADVRVNGFFHGGPVALAAAMAGLFGGGIVAVMVLVFLLRWASGREQRELEPRAAPTLELFGKARIVTKKRLEVREERHRRSGGS</sequence>
<gene>
    <name evidence="2" type="ORF">HDF12_001614</name>
</gene>
<evidence type="ECO:0000256" key="1">
    <source>
        <dbReference type="SAM" id="Phobius"/>
    </source>
</evidence>
<evidence type="ECO:0000313" key="2">
    <source>
        <dbReference type="EMBL" id="NYF51249.1"/>
    </source>
</evidence>
<organism evidence="2 3">
    <name type="scientific">Tunturiibacter lichenicola</name>
    <dbReference type="NCBI Taxonomy" id="2051959"/>
    <lineage>
        <taxon>Bacteria</taxon>
        <taxon>Pseudomonadati</taxon>
        <taxon>Acidobacteriota</taxon>
        <taxon>Terriglobia</taxon>
        <taxon>Terriglobales</taxon>
        <taxon>Acidobacteriaceae</taxon>
        <taxon>Tunturiibacter</taxon>
    </lineage>
</organism>
<dbReference type="AlphaFoldDB" id="A0A7Y9NKX5"/>
<keyword evidence="1" id="KW-1133">Transmembrane helix</keyword>
<keyword evidence="1" id="KW-0472">Membrane</keyword>
<dbReference type="Proteomes" id="UP000534186">
    <property type="component" value="Unassembled WGS sequence"/>
</dbReference>
<comment type="caution">
    <text evidence="2">The sequence shown here is derived from an EMBL/GenBank/DDBJ whole genome shotgun (WGS) entry which is preliminary data.</text>
</comment>
<feature type="transmembrane region" description="Helical" evidence="1">
    <location>
        <begin position="46"/>
        <end position="70"/>
    </location>
</feature>
<protein>
    <submittedName>
        <fullName evidence="2">Uncharacterized protein</fullName>
    </submittedName>
</protein>